<dbReference type="EMBL" id="LR790750">
    <property type="protein sequence ID" value="CAB3266612.1"/>
    <property type="molecule type" value="mRNA"/>
</dbReference>
<keyword evidence="9 11" id="KW-0472">Membrane</keyword>
<dbReference type="PANTHER" id="PTHR12861:SF3">
    <property type="entry name" value="TRANSLOCON-ASSOCIATED PROTEIN SUBUNIT BETA"/>
    <property type="match status" value="1"/>
</dbReference>
<evidence type="ECO:0000256" key="11">
    <source>
        <dbReference type="PIRNR" id="PIRNR016400"/>
    </source>
</evidence>
<feature type="transmembrane region" description="Helical" evidence="12">
    <location>
        <begin position="150"/>
        <end position="171"/>
    </location>
</feature>
<evidence type="ECO:0000256" key="9">
    <source>
        <dbReference type="ARBA" id="ARBA00023136"/>
    </source>
</evidence>
<comment type="subunit">
    <text evidence="11">Heterotetramer of TRAP-alpha, TRAP-beta, TRAP-delta and TRAP-gamma.</text>
</comment>
<evidence type="ECO:0000256" key="4">
    <source>
        <dbReference type="ARBA" id="ARBA00021110"/>
    </source>
</evidence>
<dbReference type="PANTHER" id="PTHR12861">
    <property type="entry name" value="TRANSLOCON-ASSOCIATED PROTEIN, BETA SUBUNIT PRECURSOR TRAP-BETA SIGNAL SEQUENCE RECEPTOR BETA SUBUNIT"/>
    <property type="match status" value="1"/>
</dbReference>
<dbReference type="InterPro" id="IPR008856">
    <property type="entry name" value="TRAP_beta"/>
</dbReference>
<evidence type="ECO:0000256" key="7">
    <source>
        <dbReference type="ARBA" id="ARBA00022824"/>
    </source>
</evidence>
<dbReference type="GO" id="GO:0005789">
    <property type="term" value="C:endoplasmic reticulum membrane"/>
    <property type="evidence" value="ECO:0007669"/>
    <property type="project" value="UniProtKB-SubCell"/>
</dbReference>
<reference evidence="14" key="1">
    <citation type="submission" date="2020-04" db="EMBL/GenBank/DDBJ databases">
        <authorList>
            <person name="Neveu A P."/>
        </authorList>
    </citation>
    <scope>NUCLEOTIDE SEQUENCE</scope>
    <source>
        <tissue evidence="14">Whole embryo</tissue>
    </source>
</reference>
<comment type="similarity">
    <text evidence="3 11">Belongs to the TRAP-beta family.</text>
</comment>
<evidence type="ECO:0000256" key="8">
    <source>
        <dbReference type="ARBA" id="ARBA00022989"/>
    </source>
</evidence>
<proteinExistence type="evidence at transcript level"/>
<feature type="chain" id="PRO_5026348537" description="Translocon-associated protein subunit beta" evidence="13">
    <location>
        <begin position="20"/>
        <end position="185"/>
    </location>
</feature>
<comment type="function">
    <text evidence="1 11">TRAP proteins are part of a complex whose function is to bind calcium to the ER membrane and thereby regulate the retention of ER resident proteins.</text>
</comment>
<keyword evidence="5 12" id="KW-0812">Transmembrane</keyword>
<keyword evidence="6 13" id="KW-0732">Signal</keyword>
<dbReference type="AlphaFoldDB" id="A0A6F9DT55"/>
<evidence type="ECO:0000256" key="5">
    <source>
        <dbReference type="ARBA" id="ARBA00022692"/>
    </source>
</evidence>
<evidence type="ECO:0000256" key="1">
    <source>
        <dbReference type="ARBA" id="ARBA00002838"/>
    </source>
</evidence>
<evidence type="ECO:0000256" key="2">
    <source>
        <dbReference type="ARBA" id="ARBA00004115"/>
    </source>
</evidence>
<keyword evidence="10" id="KW-0325">Glycoprotein</keyword>
<dbReference type="Pfam" id="PF05753">
    <property type="entry name" value="TRAP_beta"/>
    <property type="match status" value="1"/>
</dbReference>
<keyword evidence="7 11" id="KW-0256">Endoplasmic reticulum</keyword>
<comment type="subcellular location">
    <subcellularLocation>
        <location evidence="2">Endoplasmic reticulum membrane</location>
        <topology evidence="2">Single-pass type I membrane protein</topology>
    </subcellularLocation>
</comment>
<evidence type="ECO:0000256" key="12">
    <source>
        <dbReference type="SAM" id="Phobius"/>
    </source>
</evidence>
<protein>
    <recommendedName>
        <fullName evidence="4 11">Translocon-associated protein subunit beta</fullName>
        <shortName evidence="11">TRAP-beta</shortName>
    </recommendedName>
    <alternativeName>
        <fullName evidence="11">Signal sequence receptor subunit beta</fullName>
    </alternativeName>
</protein>
<evidence type="ECO:0000256" key="6">
    <source>
        <dbReference type="ARBA" id="ARBA00022729"/>
    </source>
</evidence>
<gene>
    <name evidence="14" type="primary">Ssr2</name>
</gene>
<keyword evidence="8 12" id="KW-1133">Transmembrane helix</keyword>
<feature type="signal peptide" evidence="13">
    <location>
        <begin position="1"/>
        <end position="19"/>
    </location>
</feature>
<evidence type="ECO:0000256" key="3">
    <source>
        <dbReference type="ARBA" id="ARBA00005610"/>
    </source>
</evidence>
<evidence type="ECO:0000313" key="14">
    <source>
        <dbReference type="EMBL" id="CAB3266612.1"/>
    </source>
</evidence>
<dbReference type="PIRSF" id="PIRSF016400">
    <property type="entry name" value="TRAP_beta"/>
    <property type="match status" value="1"/>
</dbReference>
<evidence type="ECO:0000256" key="13">
    <source>
        <dbReference type="SAM" id="SignalP"/>
    </source>
</evidence>
<sequence length="185" mass="20371">MSLKLITIFLIACAGLVHAEDGDAKLILIKNVLNSIITEGNDLMVQYTLYNIGDGAATDVNLADSSFHESDFELVSGMTSVKWERILAGTNVSHVVIVRPLKSGAFNFTSAVVQYVASEGSDTTFGMSNDLGELDILSLKEFKRIHASHLIEWGLFGVWCIPSIVLPYMLYYKSKSKYSLKAKKN</sequence>
<organism evidence="14">
    <name type="scientific">Phallusia mammillata</name>
    <dbReference type="NCBI Taxonomy" id="59560"/>
    <lineage>
        <taxon>Eukaryota</taxon>
        <taxon>Metazoa</taxon>
        <taxon>Chordata</taxon>
        <taxon>Tunicata</taxon>
        <taxon>Ascidiacea</taxon>
        <taxon>Phlebobranchia</taxon>
        <taxon>Ascidiidae</taxon>
        <taxon>Phallusia</taxon>
    </lineage>
</organism>
<accession>A0A6F9DT55</accession>
<name>A0A6F9DT55_9ASCI</name>
<evidence type="ECO:0000256" key="10">
    <source>
        <dbReference type="ARBA" id="ARBA00023180"/>
    </source>
</evidence>